<accession>A0A9P6B6L9</accession>
<dbReference type="NCBIfam" id="TIGR01509">
    <property type="entry name" value="HAD-SF-IA-v3"/>
    <property type="match status" value="1"/>
</dbReference>
<dbReference type="InterPro" id="IPR036412">
    <property type="entry name" value="HAD-like_sf"/>
</dbReference>
<proteinExistence type="predicted"/>
<dbReference type="PANTHER" id="PTHR47829">
    <property type="entry name" value="HYDROLASE, PUTATIVE (AFU_ORTHOLOGUE AFUA_1G12880)-RELATED"/>
    <property type="match status" value="1"/>
</dbReference>
<dbReference type="GO" id="GO:0016791">
    <property type="term" value="F:phosphatase activity"/>
    <property type="evidence" value="ECO:0007669"/>
    <property type="project" value="UniProtKB-ARBA"/>
</dbReference>
<dbReference type="InterPro" id="IPR052898">
    <property type="entry name" value="ACAD10-like"/>
</dbReference>
<evidence type="ECO:0000313" key="2">
    <source>
        <dbReference type="Proteomes" id="UP000886523"/>
    </source>
</evidence>
<dbReference type="InterPro" id="IPR023214">
    <property type="entry name" value="HAD_sf"/>
</dbReference>
<dbReference type="AlphaFoldDB" id="A0A9P6B6L9"/>
<dbReference type="Gene3D" id="3.40.50.1000">
    <property type="entry name" value="HAD superfamily/HAD-like"/>
    <property type="match status" value="1"/>
</dbReference>
<reference evidence="1" key="1">
    <citation type="journal article" date="2020" name="Nat. Commun.">
        <title>Large-scale genome sequencing of mycorrhizal fungi provides insights into the early evolution of symbiotic traits.</title>
        <authorList>
            <person name="Miyauchi S."/>
            <person name="Kiss E."/>
            <person name="Kuo A."/>
            <person name="Drula E."/>
            <person name="Kohler A."/>
            <person name="Sanchez-Garcia M."/>
            <person name="Morin E."/>
            <person name="Andreopoulos B."/>
            <person name="Barry K.W."/>
            <person name="Bonito G."/>
            <person name="Buee M."/>
            <person name="Carver A."/>
            <person name="Chen C."/>
            <person name="Cichocki N."/>
            <person name="Clum A."/>
            <person name="Culley D."/>
            <person name="Crous P.W."/>
            <person name="Fauchery L."/>
            <person name="Girlanda M."/>
            <person name="Hayes R.D."/>
            <person name="Keri Z."/>
            <person name="LaButti K."/>
            <person name="Lipzen A."/>
            <person name="Lombard V."/>
            <person name="Magnuson J."/>
            <person name="Maillard F."/>
            <person name="Murat C."/>
            <person name="Nolan M."/>
            <person name="Ohm R.A."/>
            <person name="Pangilinan J."/>
            <person name="Pereira M.F."/>
            <person name="Perotto S."/>
            <person name="Peter M."/>
            <person name="Pfister S."/>
            <person name="Riley R."/>
            <person name="Sitrit Y."/>
            <person name="Stielow J.B."/>
            <person name="Szollosi G."/>
            <person name="Zifcakova L."/>
            <person name="Stursova M."/>
            <person name="Spatafora J.W."/>
            <person name="Tedersoo L."/>
            <person name="Vaario L.M."/>
            <person name="Yamada A."/>
            <person name="Yan M."/>
            <person name="Wang P."/>
            <person name="Xu J."/>
            <person name="Bruns T."/>
            <person name="Baldrian P."/>
            <person name="Vilgalys R."/>
            <person name="Dunand C."/>
            <person name="Henrissat B."/>
            <person name="Grigoriev I.V."/>
            <person name="Hibbett D."/>
            <person name="Nagy L.G."/>
            <person name="Martin F.M."/>
        </authorList>
    </citation>
    <scope>NUCLEOTIDE SEQUENCE</scope>
    <source>
        <strain evidence="1">UP504</strain>
    </source>
</reference>
<keyword evidence="2" id="KW-1185">Reference proteome</keyword>
<dbReference type="PANTHER" id="PTHR47829:SF1">
    <property type="entry name" value="HAD FAMILY PHOSPHATASE"/>
    <property type="match status" value="1"/>
</dbReference>
<name>A0A9P6B6L9_9AGAM</name>
<evidence type="ECO:0008006" key="3">
    <source>
        <dbReference type="Google" id="ProtNLM"/>
    </source>
</evidence>
<dbReference type="EMBL" id="MU128928">
    <property type="protein sequence ID" value="KAF9517905.1"/>
    <property type="molecule type" value="Genomic_DNA"/>
</dbReference>
<organism evidence="1 2">
    <name type="scientific">Hydnum rufescens UP504</name>
    <dbReference type="NCBI Taxonomy" id="1448309"/>
    <lineage>
        <taxon>Eukaryota</taxon>
        <taxon>Fungi</taxon>
        <taxon>Dikarya</taxon>
        <taxon>Basidiomycota</taxon>
        <taxon>Agaricomycotina</taxon>
        <taxon>Agaricomycetes</taxon>
        <taxon>Cantharellales</taxon>
        <taxon>Hydnaceae</taxon>
        <taxon>Hydnum</taxon>
    </lineage>
</organism>
<dbReference type="Gene3D" id="1.10.150.240">
    <property type="entry name" value="Putative phosphatase, domain 2"/>
    <property type="match status" value="1"/>
</dbReference>
<dbReference type="SFLD" id="SFLDS00003">
    <property type="entry name" value="Haloacid_Dehalogenase"/>
    <property type="match status" value="1"/>
</dbReference>
<evidence type="ECO:0000313" key="1">
    <source>
        <dbReference type="EMBL" id="KAF9517905.1"/>
    </source>
</evidence>
<dbReference type="CDD" id="cd02603">
    <property type="entry name" value="HAD_sEH-N_like"/>
    <property type="match status" value="1"/>
</dbReference>
<gene>
    <name evidence="1" type="ORF">BS47DRAFT_1338754</name>
</gene>
<dbReference type="Pfam" id="PF00702">
    <property type="entry name" value="Hydrolase"/>
    <property type="match status" value="1"/>
</dbReference>
<dbReference type="SUPFAM" id="SSF56784">
    <property type="entry name" value="HAD-like"/>
    <property type="match status" value="1"/>
</dbReference>
<dbReference type="InterPro" id="IPR006439">
    <property type="entry name" value="HAD-SF_hydro_IA"/>
</dbReference>
<dbReference type="InterPro" id="IPR023198">
    <property type="entry name" value="PGP-like_dom2"/>
</dbReference>
<dbReference type="Proteomes" id="UP000886523">
    <property type="component" value="Unassembled WGS sequence"/>
</dbReference>
<sequence length="275" mass="31011">MANPPKAVIFDIGGVVLPSPIIAIRRYEKKFSLPQDYLNVQISSRGHDGAWQKFERGEIRNVYHFYEAFGRELSDTERGNIWYTQYMKKRNIPLGSVALPTKLKVDGRELFGMMMRGNTQYDEVVVEAIHRIRASKKYLVIALTNNFFAPYENILATPPSGDFNPESELAFLGWADSPLPQATRDLFDDFVDSSRVGMRKPEPGIYLLACQRNGLRPEETVMLDDIGLNLKAAQSLGMRTIHVPIGGSTLAIKQLRADLRIPLIANSGLDSKHRM</sequence>
<comment type="caution">
    <text evidence="1">The sequence shown here is derived from an EMBL/GenBank/DDBJ whole genome shotgun (WGS) entry which is preliminary data.</text>
</comment>
<dbReference type="SFLD" id="SFLDG01129">
    <property type="entry name" value="C1.5:_HAD__Beta-PGM__Phosphata"/>
    <property type="match status" value="1"/>
</dbReference>
<protein>
    <recommendedName>
        <fullName evidence="3">Epoxide hydrolase</fullName>
    </recommendedName>
</protein>
<dbReference type="OrthoDB" id="1694274at2759"/>